<feature type="domain" description="RRM" evidence="6">
    <location>
        <begin position="1443"/>
        <end position="1511"/>
    </location>
</feature>
<dbReference type="InterPro" id="IPR003349">
    <property type="entry name" value="JmjN"/>
</dbReference>
<dbReference type="Pfam" id="PF02375">
    <property type="entry name" value="JmjN"/>
    <property type="match status" value="1"/>
</dbReference>
<feature type="domain" description="EF-hand" evidence="7">
    <location>
        <begin position="1008"/>
        <end position="1043"/>
    </location>
</feature>
<name>A0AAW1SHI5_9CHLO</name>
<feature type="domain" description="EF-hand" evidence="7">
    <location>
        <begin position="972"/>
        <end position="1007"/>
    </location>
</feature>
<dbReference type="GO" id="GO:0005509">
    <property type="term" value="F:calcium ion binding"/>
    <property type="evidence" value="ECO:0007669"/>
    <property type="project" value="InterPro"/>
</dbReference>
<dbReference type="Gene3D" id="3.30.70.330">
    <property type="match status" value="3"/>
</dbReference>
<dbReference type="Pfam" id="PF02373">
    <property type="entry name" value="JmjC"/>
    <property type="match status" value="1"/>
</dbReference>
<evidence type="ECO:0000259" key="6">
    <source>
        <dbReference type="PROSITE" id="PS50102"/>
    </source>
</evidence>
<feature type="domain" description="RRM" evidence="6">
    <location>
        <begin position="1371"/>
        <end position="1421"/>
    </location>
</feature>
<evidence type="ECO:0000256" key="3">
    <source>
        <dbReference type="ARBA" id="ARBA00023004"/>
    </source>
</evidence>
<dbReference type="InterPro" id="IPR012677">
    <property type="entry name" value="Nucleotide-bd_a/b_plait_sf"/>
</dbReference>
<dbReference type="PROSITE" id="PS50222">
    <property type="entry name" value="EF_HAND_2"/>
    <property type="match status" value="2"/>
</dbReference>
<dbReference type="SMART" id="SM00054">
    <property type="entry name" value="EFh"/>
    <property type="match status" value="2"/>
</dbReference>
<dbReference type="PANTHER" id="PTHR10694">
    <property type="entry name" value="LYSINE-SPECIFIC DEMETHYLASE"/>
    <property type="match status" value="1"/>
</dbReference>
<dbReference type="GO" id="GO:0005634">
    <property type="term" value="C:nucleus"/>
    <property type="evidence" value="ECO:0007669"/>
    <property type="project" value="TreeGrafter"/>
</dbReference>
<feature type="region of interest" description="Disordered" evidence="5">
    <location>
        <begin position="194"/>
        <end position="213"/>
    </location>
</feature>
<dbReference type="InterPro" id="IPR003347">
    <property type="entry name" value="JmjC_dom"/>
</dbReference>
<proteinExistence type="predicted"/>
<evidence type="ECO:0000259" key="9">
    <source>
        <dbReference type="PROSITE" id="PS51184"/>
    </source>
</evidence>
<comment type="caution">
    <text evidence="10">The sequence shown here is derived from an EMBL/GenBank/DDBJ whole genome shotgun (WGS) entry which is preliminary data.</text>
</comment>
<dbReference type="SUPFAM" id="SSF47473">
    <property type="entry name" value="EF-hand"/>
    <property type="match status" value="1"/>
</dbReference>
<organism evidence="10 11">
    <name type="scientific">Elliptochloris bilobata</name>
    <dbReference type="NCBI Taxonomy" id="381761"/>
    <lineage>
        <taxon>Eukaryota</taxon>
        <taxon>Viridiplantae</taxon>
        <taxon>Chlorophyta</taxon>
        <taxon>core chlorophytes</taxon>
        <taxon>Trebouxiophyceae</taxon>
        <taxon>Trebouxiophyceae incertae sedis</taxon>
        <taxon>Elliptochloris clade</taxon>
        <taxon>Elliptochloris</taxon>
    </lineage>
</organism>
<dbReference type="SMART" id="SM00558">
    <property type="entry name" value="JmjC"/>
    <property type="match status" value="1"/>
</dbReference>
<dbReference type="PROSITE" id="PS00018">
    <property type="entry name" value="EF_HAND_1"/>
    <property type="match status" value="1"/>
</dbReference>
<feature type="compositionally biased region" description="Basic and acidic residues" evidence="5">
    <location>
        <begin position="430"/>
        <end position="442"/>
    </location>
</feature>
<dbReference type="SUPFAM" id="SSF54928">
    <property type="entry name" value="RNA-binding domain, RBD"/>
    <property type="match status" value="2"/>
</dbReference>
<evidence type="ECO:0000256" key="2">
    <source>
        <dbReference type="ARBA" id="ARBA00022837"/>
    </source>
</evidence>
<feature type="region of interest" description="Disordered" evidence="5">
    <location>
        <begin position="1112"/>
        <end position="1154"/>
    </location>
</feature>
<dbReference type="SMART" id="SM00545">
    <property type="entry name" value="JmjN"/>
    <property type="match status" value="1"/>
</dbReference>
<gene>
    <name evidence="10" type="ORF">WJX81_003467</name>
</gene>
<reference evidence="10 11" key="1">
    <citation type="journal article" date="2024" name="Nat. Commun.">
        <title>Phylogenomics reveals the evolutionary origins of lichenization in chlorophyte algae.</title>
        <authorList>
            <person name="Puginier C."/>
            <person name="Libourel C."/>
            <person name="Otte J."/>
            <person name="Skaloud P."/>
            <person name="Haon M."/>
            <person name="Grisel S."/>
            <person name="Petersen M."/>
            <person name="Berrin J.G."/>
            <person name="Delaux P.M."/>
            <person name="Dal Grande F."/>
            <person name="Keller J."/>
        </authorList>
    </citation>
    <scope>NUCLEOTIDE SEQUENCE [LARGE SCALE GENOMIC DNA]</scope>
    <source>
        <strain evidence="10 11">SAG 245.80</strain>
    </source>
</reference>
<keyword evidence="3" id="KW-0408">Iron</keyword>
<dbReference type="InterPro" id="IPR018247">
    <property type="entry name" value="EF_Hand_1_Ca_BS"/>
</dbReference>
<dbReference type="CDD" id="cd00590">
    <property type="entry name" value="RRM_SF"/>
    <property type="match status" value="1"/>
</dbReference>
<dbReference type="InterPro" id="IPR000504">
    <property type="entry name" value="RRM_dom"/>
</dbReference>
<dbReference type="SUPFAM" id="SSF51197">
    <property type="entry name" value="Clavaminate synthase-like"/>
    <property type="match status" value="1"/>
</dbReference>
<dbReference type="InterPro" id="IPR035979">
    <property type="entry name" value="RBD_domain_sf"/>
</dbReference>
<dbReference type="PANTHER" id="PTHR10694:SF33">
    <property type="entry name" value="LYSINE-SPECIFIC DEMETHYLASE 5"/>
    <property type="match status" value="1"/>
</dbReference>
<dbReference type="PROSITE" id="PS51183">
    <property type="entry name" value="JMJN"/>
    <property type="match status" value="1"/>
</dbReference>
<dbReference type="Proteomes" id="UP001445335">
    <property type="component" value="Unassembled WGS sequence"/>
</dbReference>
<sequence length="1511" mass="160129">MEAWDLLDEYDYCEPRKAPRKRKAEAAAASELGAPAHVAAPCAAAAAEAGAKLAWPPAAPTANLAAGGAGALGGAPGGPPAHAPTGQAQVAQAQAVNGADAATLAGVAALFGGAIGGPAQANGGGRPARRAASFSASYAMAGGGSGEPGERMVYDDGFDRLLGCTKCRYLKNGCGACRERPVVERAKTVRWRPAGARPQTGVPAAPTFRPTPEQFKDPVAYIDSIRPEAEKCGIACIVPPKGWAPPFALEKGTNGQSAESFRFLIRKQLTSHLCMRRGNSDHARKAASRYTRPDEETVDEEGGGEGKGDATGESEFGFVTVDRTHTLKSFASYADWVKALHFSDPLPQKDPGARTPKRRMLCAYSGPDPSVEEIEGEFWRIVEAPDQVVESLYGQDLDSGHHGSGFPLPPFRQRLLEAHLATQAAAAMRTGKERGKEAKDGEPSGPRKFTAEEAAYAEHQWNINNMPRCKGSVLRYVMGDELITGVMVPWLYVGSCLSAFCWHVEDHALYSVNYLHLGAPKVWYGVPAHASEALETAMRDAVPHLFEHTPDLLYQLVTLVSPRELRARGVPVSRLVHEEGSFVLTFPNAYHAGFNTGFNCAEAVNFGPPDWLPWGSYVADKYRAEGRSATLSHDALLVALPRGEGVALRLSVGAGGAAAQAAAPPVAAYAQEASAGAARQASCHEASTSGRVKVPGAPTDLSYLDPVNEADAPPQAVRLAAGELLLRIEEERRRRSAGLGTALCTIPKRRMTGTAGAVDAVGVHTNTEDTDCCKCKGDLFLSAVVSPATPGRAACPEHATALDAPRDSLVLLFRHTFEELEGMVRAAEQLVPGTSEATAAALRRKHHPEPKPQPKLLGPLVQQEPLLMSPPTPPPPPAWVVAEWEATAKRKRPRGDDSGADDTQPRKPRGRKPNLHPAGAPGAADKPSGEASAAAIAPKRKSLEAVDAALYFTVNSWLRKHGKAVKPRLTEQQQKDLKMCFALMDEDKGGTIDASEMGGAFKLLNIKMHPREIEELLAEVDPTGAGELDFLEFVEVMTTSLARRAEQAAANAEAATQRGAPAEASAMQQASLPFELTATAYRRKKLIEALKAGDEEALASFKAESAAAAAPAAAPAEAPGTAPWRDGAANKPGAGARRKGSARQDGHGRARLPATPATGAAAMLRALVADGLLSAEEHRAVAALFWQHRRERPLAPPKRFAIRAAWHEHREHPAPAPPSGKEADSEAAAGDCGRSKGLRRRRGQPCRQLPACMASDEHGRTLFVENLNPYVSEARVQDIFQAQNVRLVRDKGLNVGAAYVTYEECAAAQHALHTINGQEICGKAVRIGWAPQQDLLPAPAGQAACQEAAQPAPSALATSREGPPGAVPACDARVMRDHATGRSKGFGFVGFPTQESAAQAIGLMNGVQLGQNRVRCSWATQKQEPTTGDVNAGKVHMAAPGNTNVYVGNLPVEVDEAELVRQFSPFGLVVAVKLCLKGCFGFVHFREHASAVAAICAMNGRPIGGKPVNGV</sequence>
<dbReference type="PROSITE" id="PS50102">
    <property type="entry name" value="RRM"/>
    <property type="match status" value="3"/>
</dbReference>
<feature type="domain" description="RRM" evidence="6">
    <location>
        <begin position="1260"/>
        <end position="1332"/>
    </location>
</feature>
<feature type="region of interest" description="Disordered" evidence="5">
    <location>
        <begin position="427"/>
        <end position="447"/>
    </location>
</feature>
<protein>
    <submittedName>
        <fullName evidence="10">Uncharacterized protein</fullName>
    </submittedName>
</protein>
<feature type="region of interest" description="Disordered" evidence="5">
    <location>
        <begin position="888"/>
        <end position="935"/>
    </location>
</feature>
<feature type="domain" description="JmjC" evidence="9">
    <location>
        <begin position="455"/>
        <end position="623"/>
    </location>
</feature>
<feature type="region of interest" description="Disordered" evidence="5">
    <location>
        <begin position="280"/>
        <end position="313"/>
    </location>
</feature>
<dbReference type="PROSITE" id="PS51184">
    <property type="entry name" value="JMJC"/>
    <property type="match status" value="1"/>
</dbReference>
<dbReference type="CDD" id="cd00051">
    <property type="entry name" value="EFh"/>
    <property type="match status" value="1"/>
</dbReference>
<dbReference type="Gene3D" id="1.10.238.10">
    <property type="entry name" value="EF-hand"/>
    <property type="match status" value="1"/>
</dbReference>
<dbReference type="GO" id="GO:0141052">
    <property type="term" value="F:histone H3 demethylase activity"/>
    <property type="evidence" value="ECO:0007669"/>
    <property type="project" value="UniProtKB-ARBA"/>
</dbReference>
<keyword evidence="1" id="KW-0479">Metal-binding</keyword>
<dbReference type="Pfam" id="PF13499">
    <property type="entry name" value="EF-hand_7"/>
    <property type="match status" value="1"/>
</dbReference>
<dbReference type="GO" id="GO:0010468">
    <property type="term" value="P:regulation of gene expression"/>
    <property type="evidence" value="ECO:0007669"/>
    <property type="project" value="TreeGrafter"/>
</dbReference>
<evidence type="ECO:0000256" key="4">
    <source>
        <dbReference type="PROSITE-ProRule" id="PRU00176"/>
    </source>
</evidence>
<feature type="region of interest" description="Disordered" evidence="5">
    <location>
        <begin position="837"/>
        <end position="857"/>
    </location>
</feature>
<keyword evidence="11" id="KW-1185">Reference proteome</keyword>
<dbReference type="GO" id="GO:0000785">
    <property type="term" value="C:chromatin"/>
    <property type="evidence" value="ECO:0007669"/>
    <property type="project" value="TreeGrafter"/>
</dbReference>
<feature type="region of interest" description="Disordered" evidence="5">
    <location>
        <begin position="1210"/>
        <end position="1241"/>
    </location>
</feature>
<dbReference type="Pfam" id="PF02928">
    <property type="entry name" value="zf-C5HC2"/>
    <property type="match status" value="1"/>
</dbReference>
<evidence type="ECO:0000259" key="7">
    <source>
        <dbReference type="PROSITE" id="PS50222"/>
    </source>
</evidence>
<dbReference type="Pfam" id="PF00076">
    <property type="entry name" value="RRM_1"/>
    <property type="match status" value="3"/>
</dbReference>
<evidence type="ECO:0000313" key="10">
    <source>
        <dbReference type="EMBL" id="KAK9845824.1"/>
    </source>
</evidence>
<dbReference type="EMBL" id="JALJOU010000002">
    <property type="protein sequence ID" value="KAK9845824.1"/>
    <property type="molecule type" value="Genomic_DNA"/>
</dbReference>
<dbReference type="InterPro" id="IPR004198">
    <property type="entry name" value="Znf_C5HC2"/>
</dbReference>
<accession>A0AAW1SHI5</accession>
<dbReference type="InterPro" id="IPR002048">
    <property type="entry name" value="EF_hand_dom"/>
</dbReference>
<dbReference type="InterPro" id="IPR011992">
    <property type="entry name" value="EF-hand-dom_pair"/>
</dbReference>
<keyword evidence="2" id="KW-0106">Calcium</keyword>
<dbReference type="SMART" id="SM00360">
    <property type="entry name" value="RRM"/>
    <property type="match status" value="3"/>
</dbReference>
<dbReference type="GO" id="GO:0003723">
    <property type="term" value="F:RNA binding"/>
    <property type="evidence" value="ECO:0007669"/>
    <property type="project" value="UniProtKB-UniRule"/>
</dbReference>
<evidence type="ECO:0000256" key="1">
    <source>
        <dbReference type="ARBA" id="ARBA00022723"/>
    </source>
</evidence>
<evidence type="ECO:0000313" key="11">
    <source>
        <dbReference type="Proteomes" id="UP001445335"/>
    </source>
</evidence>
<feature type="domain" description="JmjN" evidence="8">
    <location>
        <begin position="205"/>
        <end position="246"/>
    </location>
</feature>
<evidence type="ECO:0000259" key="8">
    <source>
        <dbReference type="PROSITE" id="PS51183"/>
    </source>
</evidence>
<dbReference type="Gene3D" id="2.60.120.650">
    <property type="entry name" value="Cupin"/>
    <property type="match status" value="1"/>
</dbReference>
<feature type="compositionally biased region" description="Low complexity" evidence="5">
    <location>
        <begin position="1112"/>
        <end position="1123"/>
    </location>
</feature>
<keyword evidence="4" id="KW-0694">RNA-binding</keyword>
<evidence type="ECO:0000256" key="5">
    <source>
        <dbReference type="SAM" id="MobiDB-lite"/>
    </source>
</evidence>